<evidence type="ECO:0000313" key="4">
    <source>
        <dbReference type="RefSeq" id="XP_010263451.1"/>
    </source>
</evidence>
<dbReference type="GeneID" id="104601716"/>
<evidence type="ECO:0000259" key="1">
    <source>
        <dbReference type="Pfam" id="PF25017"/>
    </source>
</evidence>
<dbReference type="OMA" id="QAVIMAM"/>
<evidence type="ECO:0000313" key="3">
    <source>
        <dbReference type="RefSeq" id="XP_010263450.1"/>
    </source>
</evidence>
<keyword evidence="2" id="KW-1185">Reference proteome</keyword>
<name>A0A1U8A800_NELNU</name>
<dbReference type="Pfam" id="PF25017">
    <property type="entry name" value="zf-C2HC_3"/>
    <property type="match status" value="1"/>
</dbReference>
<feature type="domain" description="C2HC zinc finger plants" evidence="1">
    <location>
        <begin position="178"/>
        <end position="223"/>
    </location>
</feature>
<dbReference type="RefSeq" id="XP_010263451.1">
    <property type="nucleotide sequence ID" value="XM_010265149.2"/>
</dbReference>
<dbReference type="PANTHER" id="PTHR35513">
    <property type="entry name" value="OS02G0158600 PROTEIN"/>
    <property type="match status" value="1"/>
</dbReference>
<accession>A0A1U8A800</accession>
<gene>
    <name evidence="3 4" type="primary">LOC104601716</name>
</gene>
<dbReference type="KEGG" id="nnu:104601716"/>
<proteinExistence type="predicted"/>
<protein>
    <submittedName>
        <fullName evidence="3 4">Uncharacterized protein LOC104601716 isoform X1</fullName>
    </submittedName>
</protein>
<dbReference type="OrthoDB" id="436688at2759"/>
<evidence type="ECO:0000313" key="2">
    <source>
        <dbReference type="Proteomes" id="UP000189703"/>
    </source>
</evidence>
<sequence length="225" mass="24626">MKRFQMTTMFFFQRLQSGFPSKDILEGRVRLAMESEAENIGKRTADTMDLTTDMDVETEPATVAATKPEPTNNNESLRGLLALSRQLINEGKPSLALQAVVMAMRSNGGEAAVFQTLHRARELYRSKLQANAAVDELASLFAECAIAEACPIESSRSSSFASVSVGPSPSIMSDVHRNSILAKTGREQIVLDAFSDGSSFICLQCGGLVSNHRKEEHLAYWCCQI</sequence>
<dbReference type="InterPro" id="IPR056971">
    <property type="entry name" value="Znf-C2HC_3"/>
</dbReference>
<dbReference type="AlphaFoldDB" id="A0A1U8A800"/>
<dbReference type="RefSeq" id="XP_010263450.1">
    <property type="nucleotide sequence ID" value="XM_010265148.2"/>
</dbReference>
<dbReference type="Proteomes" id="UP000189703">
    <property type="component" value="Unplaced"/>
</dbReference>
<organism evidence="2 3">
    <name type="scientific">Nelumbo nucifera</name>
    <name type="common">Sacred lotus</name>
    <dbReference type="NCBI Taxonomy" id="4432"/>
    <lineage>
        <taxon>Eukaryota</taxon>
        <taxon>Viridiplantae</taxon>
        <taxon>Streptophyta</taxon>
        <taxon>Embryophyta</taxon>
        <taxon>Tracheophyta</taxon>
        <taxon>Spermatophyta</taxon>
        <taxon>Magnoliopsida</taxon>
        <taxon>Proteales</taxon>
        <taxon>Nelumbonaceae</taxon>
        <taxon>Nelumbo</taxon>
    </lineage>
</organism>
<dbReference type="eggNOG" id="ENOG502RXKH">
    <property type="taxonomic scope" value="Eukaryota"/>
</dbReference>
<reference evidence="3 4" key="1">
    <citation type="submission" date="2025-04" db="UniProtKB">
        <authorList>
            <consortium name="RefSeq"/>
        </authorList>
    </citation>
    <scope>IDENTIFICATION</scope>
</reference>
<dbReference type="PANTHER" id="PTHR35513:SF1">
    <property type="entry name" value="OS02G0158600 PROTEIN"/>
    <property type="match status" value="1"/>
</dbReference>